<evidence type="ECO:0000256" key="8">
    <source>
        <dbReference type="ARBA" id="ARBA00018312"/>
    </source>
</evidence>
<evidence type="ECO:0000256" key="7">
    <source>
        <dbReference type="ARBA" id="ARBA00011883"/>
    </source>
</evidence>
<dbReference type="GO" id="GO:2001295">
    <property type="term" value="P:malonyl-CoA biosynthetic process"/>
    <property type="evidence" value="ECO:0007669"/>
    <property type="project" value="UniProtKB-UniPathway"/>
</dbReference>
<comment type="caution">
    <text evidence="22">The sequence shown here is derived from an EMBL/GenBank/DDBJ whole genome shotgun (WGS) entry which is preliminary data.</text>
</comment>
<evidence type="ECO:0000259" key="20">
    <source>
        <dbReference type="PROSITE" id="PS50980"/>
    </source>
</evidence>
<comment type="catalytic activity">
    <reaction evidence="19">
        <text>N(6)-carboxybiotinyl-L-lysyl-[protein] + acetyl-CoA = N(6)-biotinyl-L-lysyl-[protein] + malonyl-CoA</text>
        <dbReference type="Rhea" id="RHEA:54728"/>
        <dbReference type="Rhea" id="RHEA-COMP:10505"/>
        <dbReference type="Rhea" id="RHEA-COMP:10506"/>
        <dbReference type="ChEBI" id="CHEBI:57288"/>
        <dbReference type="ChEBI" id="CHEBI:57384"/>
        <dbReference type="ChEBI" id="CHEBI:83144"/>
        <dbReference type="ChEBI" id="CHEBI:83145"/>
        <dbReference type="EC" id="2.1.3.15"/>
    </reaction>
</comment>
<keyword evidence="13" id="KW-0479">Metal-binding</keyword>
<comment type="function">
    <text evidence="18">Component of the acetyl coenzyme A carboxylase (ACC) complex. Biotin carboxylase (BC) catalyzes the carboxylation of biotin on its carrier protein (BCCP) and then the CO(2) group is transferred by the transcarboxylase to acetyl-CoA to form malonyl-CoA.</text>
</comment>
<comment type="subcellular location">
    <subcellularLocation>
        <location evidence="2">Cytoplasm</location>
    </subcellularLocation>
</comment>
<dbReference type="InterPro" id="IPR034733">
    <property type="entry name" value="AcCoA_carboxyl_beta"/>
</dbReference>
<dbReference type="GO" id="GO:0009317">
    <property type="term" value="C:acetyl-CoA carboxylase complex"/>
    <property type="evidence" value="ECO:0007669"/>
    <property type="project" value="InterPro"/>
</dbReference>
<dbReference type="InterPro" id="IPR000438">
    <property type="entry name" value="Acetyl_CoA_COase_Trfase_b_su"/>
</dbReference>
<comment type="subunit">
    <text evidence="6">Acetyl-CoA carboxylase is a heterotetramer composed of biotin carboxyl carrier protein (AccB), biotin carboxylase (AccC) and two subunits of ACCase subunit beta/alpha.</text>
</comment>
<evidence type="ECO:0000313" key="22">
    <source>
        <dbReference type="EMBL" id="MBB4907760.1"/>
    </source>
</evidence>
<dbReference type="PANTHER" id="PTHR42853:SF3">
    <property type="entry name" value="ACETYL-COENZYME A CARBOXYLASE CARBOXYL TRANSFERASE SUBUNIT ALPHA, CHLOROPLASTIC"/>
    <property type="match status" value="1"/>
</dbReference>
<dbReference type="PANTHER" id="PTHR42853">
    <property type="entry name" value="ACETYL-COENZYME A CARBOXYLASE CARBOXYL TRANSFERASE SUBUNIT ALPHA"/>
    <property type="match status" value="1"/>
</dbReference>
<dbReference type="GO" id="GO:0016743">
    <property type="term" value="F:carboxyl- or carbamoyltransferase activity"/>
    <property type="evidence" value="ECO:0007669"/>
    <property type="project" value="InterPro"/>
</dbReference>
<dbReference type="GO" id="GO:0005524">
    <property type="term" value="F:ATP binding"/>
    <property type="evidence" value="ECO:0007669"/>
    <property type="project" value="UniProtKB-KW"/>
</dbReference>
<comment type="similarity">
    <text evidence="5">In the N-terminal section; belongs to the AccD/PCCB family.</text>
</comment>
<evidence type="ECO:0000256" key="19">
    <source>
        <dbReference type="ARBA" id="ARBA00049152"/>
    </source>
</evidence>
<dbReference type="EMBL" id="JACHJQ010000004">
    <property type="protein sequence ID" value="MBB4907760.1"/>
    <property type="molecule type" value="Genomic_DNA"/>
</dbReference>
<dbReference type="SUPFAM" id="SSF52096">
    <property type="entry name" value="ClpP/crotonase"/>
    <property type="match status" value="2"/>
</dbReference>
<dbReference type="EC" id="2.1.3.15" evidence="7"/>
<accession>A0A7W7Q631</accession>
<evidence type="ECO:0000256" key="16">
    <source>
        <dbReference type="ARBA" id="ARBA00023098"/>
    </source>
</evidence>
<dbReference type="UniPathway" id="UPA00655">
    <property type="reaction ID" value="UER00711"/>
</dbReference>
<evidence type="ECO:0000256" key="14">
    <source>
        <dbReference type="ARBA" id="ARBA00022832"/>
    </source>
</evidence>
<keyword evidence="15" id="KW-0067">ATP-binding</keyword>
<evidence type="ECO:0000256" key="6">
    <source>
        <dbReference type="ARBA" id="ARBA00011664"/>
    </source>
</evidence>
<evidence type="ECO:0000256" key="10">
    <source>
        <dbReference type="ARBA" id="ARBA00022516"/>
    </source>
</evidence>
<evidence type="ECO:0000256" key="11">
    <source>
        <dbReference type="ARBA" id="ARBA00022679"/>
    </source>
</evidence>
<dbReference type="Pfam" id="PF03255">
    <property type="entry name" value="ACCA"/>
    <property type="match status" value="1"/>
</dbReference>
<evidence type="ECO:0000256" key="3">
    <source>
        <dbReference type="ARBA" id="ARBA00004956"/>
    </source>
</evidence>
<reference evidence="22 23" key="1">
    <citation type="submission" date="2020-08" db="EMBL/GenBank/DDBJ databases">
        <title>Genomic Encyclopedia of Type Strains, Phase III (KMG-III): the genomes of soil and plant-associated and newly described type strains.</title>
        <authorList>
            <person name="Whitman W."/>
        </authorList>
    </citation>
    <scope>NUCLEOTIDE SEQUENCE [LARGE SCALE GENOMIC DNA]</scope>
    <source>
        <strain evidence="22 23">CECT 8960</strain>
    </source>
</reference>
<evidence type="ECO:0000256" key="17">
    <source>
        <dbReference type="ARBA" id="ARBA00023160"/>
    </source>
</evidence>
<keyword evidence="23" id="KW-1185">Reference proteome</keyword>
<name>A0A7W7Q631_9PSEU</name>
<feature type="domain" description="CoA carboxyltransferase N-terminal" evidence="20">
    <location>
        <begin position="1"/>
        <end position="178"/>
    </location>
</feature>
<protein>
    <recommendedName>
        <fullName evidence="8">Acetyl-coenzyme A carboxylase carboxyl transferase subunits beta/alpha</fullName>
        <ecNumber evidence="7">2.1.3.15</ecNumber>
    </recommendedName>
</protein>
<dbReference type="InterPro" id="IPR001095">
    <property type="entry name" value="Acetyl_CoA_COase_a_su"/>
</dbReference>
<evidence type="ECO:0000313" key="23">
    <source>
        <dbReference type="Proteomes" id="UP000520767"/>
    </source>
</evidence>
<comment type="cofactor">
    <cofactor evidence="1">
        <name>Zn(2+)</name>
        <dbReference type="ChEBI" id="CHEBI:29105"/>
    </cofactor>
</comment>
<dbReference type="PRINTS" id="PR01070">
    <property type="entry name" value="ACCCTRFRASEB"/>
</dbReference>
<keyword evidence="13" id="KW-0863">Zinc-finger</keyword>
<dbReference type="GO" id="GO:0006633">
    <property type="term" value="P:fatty acid biosynthetic process"/>
    <property type="evidence" value="ECO:0007669"/>
    <property type="project" value="UniProtKB-KW"/>
</dbReference>
<evidence type="ECO:0000256" key="18">
    <source>
        <dbReference type="ARBA" id="ARBA00025280"/>
    </source>
</evidence>
<keyword evidence="9" id="KW-0963">Cytoplasm</keyword>
<sequence>MVDGARDVLAKVVVDFVEFGGDLGGAVGDGPLGWDGYGASRVRAAERTGSDESVVCGRGTVGGRPVVCVAFEFGFLGGSVGTGAGARVVDAFARARRARLPVVSLIATGGTRMQEGVPALRQLQLIAREAVLLRESGLPHLAVLRDPTTGGVWASLGAMADVVVAVRGAQVGFAGRRVRAPAVAHDSAYTAESQYRHGFVDELVDEGALSGLVDEWMSHLATSDLEPAEVPRALGDLEPAPDGWAAVLLARREGRPRALRYLDDHFDSRRPLRGGRERDGMSCGFGIRNGRAIAYAAQDGTATTPAGFRAATRLVRTADRLRIPVLTLVDTPGAAAGPDAERDGIGPAIAELFGAIAAARVPVTTLVIGEGGSGGALALCSLDRVWIAPDAYFSVIAPELAAGILKRAPEDVPGLAGQLRLRPAELLELGVVHGIAQG</sequence>
<dbReference type="RefSeq" id="WP_311771173.1">
    <property type="nucleotide sequence ID" value="NZ_JACHJQ010000004.1"/>
</dbReference>
<dbReference type="InterPro" id="IPR011763">
    <property type="entry name" value="COA_CT_C"/>
</dbReference>
<evidence type="ECO:0000256" key="4">
    <source>
        <dbReference type="ARBA" id="ARBA00006276"/>
    </source>
</evidence>
<dbReference type="GO" id="GO:0008270">
    <property type="term" value="F:zinc ion binding"/>
    <property type="evidence" value="ECO:0007669"/>
    <property type="project" value="UniProtKB-KW"/>
</dbReference>
<evidence type="ECO:0000256" key="5">
    <source>
        <dbReference type="ARBA" id="ARBA00010284"/>
    </source>
</evidence>
<keyword evidence="14" id="KW-0276">Fatty acid metabolism</keyword>
<dbReference type="PROSITE" id="PS50980">
    <property type="entry name" value="COA_CT_NTER"/>
    <property type="match status" value="1"/>
</dbReference>
<dbReference type="Proteomes" id="UP000520767">
    <property type="component" value="Unassembled WGS sequence"/>
</dbReference>
<keyword evidence="16" id="KW-0443">Lipid metabolism</keyword>
<gene>
    <name evidence="22" type="ORF">FHR82_004002</name>
</gene>
<dbReference type="Gene3D" id="3.90.226.10">
    <property type="entry name" value="2-enoyl-CoA Hydratase, Chain A, domain 1"/>
    <property type="match status" value="2"/>
</dbReference>
<evidence type="ECO:0000256" key="15">
    <source>
        <dbReference type="ARBA" id="ARBA00022840"/>
    </source>
</evidence>
<evidence type="ECO:0000259" key="21">
    <source>
        <dbReference type="PROSITE" id="PS50989"/>
    </source>
</evidence>
<evidence type="ECO:0000256" key="13">
    <source>
        <dbReference type="ARBA" id="ARBA00022771"/>
    </source>
</evidence>
<keyword evidence="11 22" id="KW-0808">Transferase</keyword>
<dbReference type="AlphaFoldDB" id="A0A7W7Q631"/>
<dbReference type="PROSITE" id="PS50989">
    <property type="entry name" value="COA_CT_CTER"/>
    <property type="match status" value="1"/>
</dbReference>
<dbReference type="InterPro" id="IPR029045">
    <property type="entry name" value="ClpP/crotonase-like_dom_sf"/>
</dbReference>
<dbReference type="InterPro" id="IPR011762">
    <property type="entry name" value="COA_CT_N"/>
</dbReference>
<evidence type="ECO:0000256" key="2">
    <source>
        <dbReference type="ARBA" id="ARBA00004496"/>
    </source>
</evidence>
<feature type="domain" description="CoA carboxyltransferase C-terminal" evidence="21">
    <location>
        <begin position="229"/>
        <end position="438"/>
    </location>
</feature>
<comment type="similarity">
    <text evidence="4">In the C-terminal section; belongs to the AccA family.</text>
</comment>
<keyword evidence="17" id="KW-0275">Fatty acid biosynthesis</keyword>
<keyword evidence="22" id="KW-0436">Ligase</keyword>
<comment type="pathway">
    <text evidence="3">Lipid metabolism; malonyl-CoA biosynthesis; malonyl-CoA from acetyl-CoA: step 1/1.</text>
</comment>
<proteinExistence type="inferred from homology"/>
<organism evidence="22 23">
    <name type="scientific">Actinophytocola algeriensis</name>
    <dbReference type="NCBI Taxonomy" id="1768010"/>
    <lineage>
        <taxon>Bacteria</taxon>
        <taxon>Bacillati</taxon>
        <taxon>Actinomycetota</taxon>
        <taxon>Actinomycetes</taxon>
        <taxon>Pseudonocardiales</taxon>
        <taxon>Pseudonocardiaceae</taxon>
    </lineage>
</organism>
<dbReference type="GO" id="GO:0003989">
    <property type="term" value="F:acetyl-CoA carboxylase activity"/>
    <property type="evidence" value="ECO:0007669"/>
    <property type="project" value="InterPro"/>
</dbReference>
<evidence type="ECO:0000256" key="12">
    <source>
        <dbReference type="ARBA" id="ARBA00022741"/>
    </source>
</evidence>
<evidence type="ECO:0000256" key="9">
    <source>
        <dbReference type="ARBA" id="ARBA00022490"/>
    </source>
</evidence>
<keyword evidence="13" id="KW-0862">Zinc</keyword>
<keyword evidence="10" id="KW-0444">Lipid biosynthesis</keyword>
<evidence type="ECO:0000256" key="1">
    <source>
        <dbReference type="ARBA" id="ARBA00001947"/>
    </source>
</evidence>
<keyword evidence="12" id="KW-0547">Nucleotide-binding</keyword>
<dbReference type="Pfam" id="PF01039">
    <property type="entry name" value="Carboxyl_trans"/>
    <property type="match status" value="1"/>
</dbReference>